<gene>
    <name evidence="5" type="ORF">AH68_09800</name>
</gene>
<evidence type="ECO:0000256" key="1">
    <source>
        <dbReference type="ARBA" id="ARBA00006534"/>
    </source>
</evidence>
<keyword evidence="3" id="KW-0378">Hydrolase</keyword>
<sequence>MKLFLCSHFSSVGSLIKEEIDNKKVAFIPTASLHEGYTGYVGSARKLFKKLGASVTEIDISTEAYSTIQAVFEDADVIYFTGGNSFFLMDQLRKTETDELLKKELANGKLMIGESAGAIICAPTIQYIEQMDEKPEDYSQEDNEGLDLIDFYVLPHYLTAPFKKITERIMADFSDLNICAINNHQAIIVNDEGSKVICKD</sequence>
<proteinExistence type="inferred from homology"/>
<comment type="similarity">
    <text evidence="1">Belongs to the peptidase S51 family.</text>
</comment>
<dbReference type="AlphaFoldDB" id="A0A0A7I4H5"/>
<organism evidence="5 6">
    <name type="scientific">Bifidobacterium catenulatum PV20-2</name>
    <dbReference type="NCBI Taxonomy" id="1447716"/>
    <lineage>
        <taxon>Bacteria</taxon>
        <taxon>Bacillati</taxon>
        <taxon>Actinomycetota</taxon>
        <taxon>Actinomycetes</taxon>
        <taxon>Bifidobacteriales</taxon>
        <taxon>Bifidobacteriaceae</taxon>
        <taxon>Bifidobacterium</taxon>
    </lineage>
</organism>
<evidence type="ECO:0000256" key="2">
    <source>
        <dbReference type="ARBA" id="ARBA00022670"/>
    </source>
</evidence>
<protein>
    <submittedName>
        <fullName evidence="5">Peptidase S51</fullName>
    </submittedName>
</protein>
<keyword evidence="4" id="KW-0720">Serine protease</keyword>
<dbReference type="CDD" id="cd03129">
    <property type="entry name" value="GAT1_Peptidase_E_like"/>
    <property type="match status" value="1"/>
</dbReference>
<dbReference type="RefSeq" id="WP_039199476.1">
    <property type="nucleotide sequence ID" value="NZ_CP007456.1"/>
</dbReference>
<dbReference type="GO" id="GO:0006508">
    <property type="term" value="P:proteolysis"/>
    <property type="evidence" value="ECO:0007669"/>
    <property type="project" value="UniProtKB-KW"/>
</dbReference>
<name>A0A0A7I4H5_9BIFI</name>
<dbReference type="STRING" id="1447716.AH68_09800"/>
<keyword evidence="2" id="KW-0645">Protease</keyword>
<dbReference type="OrthoDB" id="3373764at2"/>
<dbReference type="Pfam" id="PF03575">
    <property type="entry name" value="Peptidase_S51"/>
    <property type="match status" value="1"/>
</dbReference>
<dbReference type="InterPro" id="IPR005320">
    <property type="entry name" value="Peptidase_S51"/>
</dbReference>
<dbReference type="EMBL" id="CP007456">
    <property type="protein sequence ID" value="AIZ15277.1"/>
    <property type="molecule type" value="Genomic_DNA"/>
</dbReference>
<dbReference type="HOGENOM" id="CLU_090997_0_0_11"/>
<dbReference type="KEGG" id="bka:AH68_09800"/>
<dbReference type="InterPro" id="IPR029062">
    <property type="entry name" value="Class_I_gatase-like"/>
</dbReference>
<dbReference type="SUPFAM" id="SSF52317">
    <property type="entry name" value="Class I glutamine amidotransferase-like"/>
    <property type="match status" value="1"/>
</dbReference>
<dbReference type="PANTHER" id="PTHR20842">
    <property type="entry name" value="PROTEASE S51 ALPHA-ASPARTYL DIPEPTIDASE"/>
    <property type="match status" value="1"/>
</dbReference>
<dbReference type="Proteomes" id="UP000030625">
    <property type="component" value="Chromosome"/>
</dbReference>
<accession>A0A0A7I4H5</accession>
<dbReference type="GO" id="GO:0008236">
    <property type="term" value="F:serine-type peptidase activity"/>
    <property type="evidence" value="ECO:0007669"/>
    <property type="project" value="UniProtKB-KW"/>
</dbReference>
<dbReference type="PANTHER" id="PTHR20842:SF0">
    <property type="entry name" value="ALPHA-ASPARTYL DIPEPTIDASE"/>
    <property type="match status" value="1"/>
</dbReference>
<evidence type="ECO:0000313" key="6">
    <source>
        <dbReference type="Proteomes" id="UP000030625"/>
    </source>
</evidence>
<reference evidence="5 6" key="1">
    <citation type="journal article" date="2015" name="Genome Announc.">
        <title>Complete and Assembled Genome Sequence of Bifidobacterium kashiwanohense PV20-2, Isolated from the Feces of an Anemic Kenyan Infant.</title>
        <authorList>
            <person name="Vazquez-Gutierrez P."/>
            <person name="Lacroix C."/>
            <person name="Chassard C."/>
            <person name="Klumpp J."/>
            <person name="Jans C."/>
            <person name="Stevens M.J."/>
        </authorList>
    </citation>
    <scope>NUCLEOTIDE SEQUENCE [LARGE SCALE GENOMIC DNA]</scope>
    <source>
        <strain evidence="5 6">PV20-2</strain>
    </source>
</reference>
<evidence type="ECO:0000256" key="3">
    <source>
        <dbReference type="ARBA" id="ARBA00022801"/>
    </source>
</evidence>
<dbReference type="Gene3D" id="3.40.50.880">
    <property type="match status" value="1"/>
</dbReference>
<evidence type="ECO:0000256" key="4">
    <source>
        <dbReference type="ARBA" id="ARBA00022825"/>
    </source>
</evidence>
<evidence type="ECO:0000313" key="5">
    <source>
        <dbReference type="EMBL" id="AIZ15277.1"/>
    </source>
</evidence>